<dbReference type="AlphaFoldDB" id="A0A2Z5FT60"/>
<comment type="domain">
    <text evidence="7">Has four distinct domains: an N-terminal nucleotidyltransferase (NT) domain responsible for UTase activity, a central HD domain that encodes UR activity, and two C-terminal ACT domains that seem to have a role in glutamine sensing.</text>
</comment>
<dbReference type="InterPro" id="IPR003607">
    <property type="entry name" value="HD/PDEase_dom"/>
</dbReference>
<dbReference type="InterPro" id="IPR043519">
    <property type="entry name" value="NT_sf"/>
</dbReference>
<evidence type="ECO:0000256" key="2">
    <source>
        <dbReference type="ARBA" id="ARBA00022695"/>
    </source>
</evidence>
<gene>
    <name evidence="7" type="primary">glnD</name>
    <name evidence="9" type="ORF">ACPOL_0230</name>
</gene>
<keyword evidence="4 7" id="KW-0378">Hydrolase</keyword>
<dbReference type="HAMAP" id="MF_00277">
    <property type="entry name" value="PII_uridylyl_transf"/>
    <property type="match status" value="1"/>
</dbReference>
<dbReference type="SUPFAM" id="SSF81301">
    <property type="entry name" value="Nucleotidyltransferase"/>
    <property type="match status" value="1"/>
</dbReference>
<dbReference type="OrthoDB" id="9758038at2"/>
<keyword evidence="5 7" id="KW-0460">Magnesium</keyword>
<dbReference type="RefSeq" id="WP_114205421.1">
    <property type="nucleotide sequence ID" value="NZ_CP030840.1"/>
</dbReference>
<keyword evidence="10" id="KW-1185">Reference proteome</keyword>
<dbReference type="Proteomes" id="UP000253606">
    <property type="component" value="Chromosome"/>
</dbReference>
<dbReference type="PANTHER" id="PTHR47320">
    <property type="entry name" value="BIFUNCTIONAL URIDYLYLTRANSFERASE/URIDYLYL-REMOVING ENZYME"/>
    <property type="match status" value="1"/>
</dbReference>
<evidence type="ECO:0000256" key="5">
    <source>
        <dbReference type="ARBA" id="ARBA00022842"/>
    </source>
</evidence>
<dbReference type="NCBIfam" id="TIGR01693">
    <property type="entry name" value="UTase_glnD"/>
    <property type="match status" value="1"/>
</dbReference>
<dbReference type="InterPro" id="IPR045865">
    <property type="entry name" value="ACT-like_dom_sf"/>
</dbReference>
<proteinExistence type="inferred from homology"/>
<dbReference type="InterPro" id="IPR006674">
    <property type="entry name" value="HD_domain"/>
</dbReference>
<keyword evidence="2 7" id="KW-0548">Nucleotidyltransferase</keyword>
<comment type="function">
    <text evidence="7">Modifies, by uridylylation and deuridylylation, the PII regulatory proteins (GlnB and homologs), in response to the nitrogen status of the cell that GlnD senses through the glutamine level. Under low glutamine levels, catalyzes the conversion of the PII proteins and UTP to PII-UMP and PPi, while under higher glutamine levels, GlnD hydrolyzes PII-UMP to PII and UMP (deuridylylation). Thus, controls uridylylation state and activity of the PII proteins, and plays an important role in the regulation of nitrogen metabolism.</text>
</comment>
<feature type="region of interest" description="Uridylyltransferase" evidence="7">
    <location>
        <begin position="1"/>
        <end position="330"/>
    </location>
</feature>
<evidence type="ECO:0000313" key="9">
    <source>
        <dbReference type="EMBL" id="AXC09615.1"/>
    </source>
</evidence>
<name>A0A2Z5FT60_9BACT</name>
<dbReference type="GO" id="GO:0008081">
    <property type="term" value="F:phosphoric diester hydrolase activity"/>
    <property type="evidence" value="ECO:0007669"/>
    <property type="project" value="UniProtKB-UniRule"/>
</dbReference>
<dbReference type="KEGG" id="abas:ACPOL_0230"/>
<dbReference type="EC" id="2.7.7.59" evidence="7"/>
<dbReference type="CDD" id="cd05401">
    <property type="entry name" value="NT_GlnE_GlnD_like"/>
    <property type="match status" value="1"/>
</dbReference>
<evidence type="ECO:0000259" key="8">
    <source>
        <dbReference type="PROSITE" id="PS51671"/>
    </source>
</evidence>
<keyword evidence="1 7" id="KW-0808">Transferase</keyword>
<evidence type="ECO:0000313" key="10">
    <source>
        <dbReference type="Proteomes" id="UP000253606"/>
    </source>
</evidence>
<comment type="cofactor">
    <cofactor evidence="7">
        <name>Mg(2+)</name>
        <dbReference type="ChEBI" id="CHEBI:18420"/>
    </cofactor>
</comment>
<keyword evidence="3" id="KW-0677">Repeat</keyword>
<comment type="caution">
    <text evidence="7">Lacks conserved residue(s) required for the propagation of feature annotation.</text>
</comment>
<dbReference type="SUPFAM" id="SSF109604">
    <property type="entry name" value="HD-domain/PDEase-like"/>
    <property type="match status" value="1"/>
</dbReference>
<dbReference type="SUPFAM" id="SSF55021">
    <property type="entry name" value="ACT-like"/>
    <property type="match status" value="2"/>
</dbReference>
<dbReference type="GO" id="GO:0008773">
    <property type="term" value="F:[protein-PII] uridylyltransferase activity"/>
    <property type="evidence" value="ECO:0007669"/>
    <property type="project" value="UniProtKB-UniRule"/>
</dbReference>
<dbReference type="CDD" id="cd04900">
    <property type="entry name" value="ACT_UUR-like_1"/>
    <property type="match status" value="1"/>
</dbReference>
<feature type="domain" description="ACT" evidence="8">
    <location>
        <begin position="681"/>
        <end position="758"/>
    </location>
</feature>
<dbReference type="Pfam" id="PF08335">
    <property type="entry name" value="GlnD_UR_UTase"/>
    <property type="match status" value="1"/>
</dbReference>
<keyword evidence="6 7" id="KW-0511">Multifunctional enzyme</keyword>
<dbReference type="InterPro" id="IPR010043">
    <property type="entry name" value="UTase/UR"/>
</dbReference>
<dbReference type="GO" id="GO:0006808">
    <property type="term" value="P:regulation of nitrogen utilization"/>
    <property type="evidence" value="ECO:0007669"/>
    <property type="project" value="UniProtKB-UniRule"/>
</dbReference>
<dbReference type="Gene3D" id="1.10.3090.10">
    <property type="entry name" value="cca-adding enzyme, domain 2"/>
    <property type="match status" value="1"/>
</dbReference>
<evidence type="ECO:0000256" key="6">
    <source>
        <dbReference type="ARBA" id="ARBA00023268"/>
    </source>
</evidence>
<dbReference type="SMART" id="SM00471">
    <property type="entry name" value="HDc"/>
    <property type="match status" value="1"/>
</dbReference>
<reference evidence="9 10" key="1">
    <citation type="journal article" date="2018" name="Front. Microbiol.">
        <title>Hydrolytic Capabilities as a Key to Environmental Success: Chitinolytic and Cellulolytic Acidobacteria From Acidic Sub-arctic Soils and Boreal Peatlands.</title>
        <authorList>
            <person name="Belova S.E."/>
            <person name="Ravin N.V."/>
            <person name="Pankratov T.A."/>
            <person name="Rakitin A.L."/>
            <person name="Ivanova A.A."/>
            <person name="Beletsky A.V."/>
            <person name="Mardanov A.V."/>
            <person name="Sinninghe Damste J.S."/>
            <person name="Dedysh S.N."/>
        </authorList>
    </citation>
    <scope>NUCLEOTIDE SEQUENCE [LARGE SCALE GENOMIC DNA]</scope>
    <source>
        <strain evidence="9 10">SBC82</strain>
    </source>
</reference>
<dbReference type="CDD" id="cd04899">
    <property type="entry name" value="ACT_ACR-UUR-like_2"/>
    <property type="match status" value="1"/>
</dbReference>
<dbReference type="PROSITE" id="PS51671">
    <property type="entry name" value="ACT"/>
    <property type="match status" value="2"/>
</dbReference>
<dbReference type="InterPro" id="IPR013546">
    <property type="entry name" value="PII_UdlTrfase/GS_AdlTrfase"/>
</dbReference>
<comment type="activity regulation">
    <text evidence="7">Uridylyltransferase (UTase) activity is inhibited by glutamine, while glutamine activates uridylyl-removing (UR) activity.</text>
</comment>
<feature type="domain" description="ACT" evidence="8">
    <location>
        <begin position="793"/>
        <end position="865"/>
    </location>
</feature>
<protein>
    <recommendedName>
        <fullName evidence="7">Bifunctional uridylyltransferase/uridylyl-removing enzyme</fullName>
        <shortName evidence="7">UTase/UR</shortName>
    </recommendedName>
    <alternativeName>
        <fullName evidence="7">Bifunctional [protein-PII] modification enzyme</fullName>
    </alternativeName>
    <alternativeName>
        <fullName evidence="7">Bifunctional nitrogen sensor protein</fullName>
    </alternativeName>
    <domain>
        <recommendedName>
            <fullName evidence="7">[Protein-PII] uridylyltransferase</fullName>
            <shortName evidence="7">PII uridylyltransferase</shortName>
            <shortName evidence="7">UTase</shortName>
            <ecNumber evidence="7">2.7.7.59</ecNumber>
        </recommendedName>
    </domain>
    <domain>
        <recommendedName>
            <fullName evidence="7">[Protein-PII]-UMP uridylyl-removing enzyme</fullName>
            <shortName evidence="7">UR</shortName>
            <ecNumber evidence="7">3.1.4.-</ecNumber>
        </recommendedName>
    </domain>
</protein>
<evidence type="ECO:0000256" key="7">
    <source>
        <dbReference type="HAMAP-Rule" id="MF_00277"/>
    </source>
</evidence>
<organism evidence="9 10">
    <name type="scientific">Acidisarcina polymorpha</name>
    <dbReference type="NCBI Taxonomy" id="2211140"/>
    <lineage>
        <taxon>Bacteria</taxon>
        <taxon>Pseudomonadati</taxon>
        <taxon>Acidobacteriota</taxon>
        <taxon>Terriglobia</taxon>
        <taxon>Terriglobales</taxon>
        <taxon>Acidobacteriaceae</taxon>
        <taxon>Acidisarcina</taxon>
    </lineage>
</organism>
<evidence type="ECO:0000256" key="3">
    <source>
        <dbReference type="ARBA" id="ARBA00022737"/>
    </source>
</evidence>
<comment type="catalytic activity">
    <reaction evidence="7">
        <text>[protein-PII]-L-tyrosine + UTP = [protein-PII]-uridylyl-L-tyrosine + diphosphate</text>
        <dbReference type="Rhea" id="RHEA:13673"/>
        <dbReference type="Rhea" id="RHEA-COMP:12147"/>
        <dbReference type="Rhea" id="RHEA-COMP:12148"/>
        <dbReference type="ChEBI" id="CHEBI:33019"/>
        <dbReference type="ChEBI" id="CHEBI:46398"/>
        <dbReference type="ChEBI" id="CHEBI:46858"/>
        <dbReference type="ChEBI" id="CHEBI:90602"/>
        <dbReference type="EC" id="2.7.7.59"/>
    </reaction>
</comment>
<dbReference type="PIRSF" id="PIRSF006288">
    <property type="entry name" value="PII_uridyltransf"/>
    <property type="match status" value="1"/>
</dbReference>
<dbReference type="EC" id="3.1.4.-" evidence="7"/>
<dbReference type="PANTHER" id="PTHR47320:SF1">
    <property type="entry name" value="BIFUNCTIONAL URIDYLYLTRANSFERASE_URIDYLYL-REMOVING ENZYME"/>
    <property type="match status" value="1"/>
</dbReference>
<dbReference type="Pfam" id="PF01966">
    <property type="entry name" value="HD"/>
    <property type="match status" value="1"/>
</dbReference>
<sequence>MTDGALLSQLRETYQQEFVSLRQSFERSGDGAAIIRRRAISVDTLFKALWRQALGKEVDRSGVAVVATGGYGRRHLFPYSDVDLLYIFANDEAEREFREAVQIANQGLWDIGLRASPAMRTLKECERIDPDNLEFIVSTLDRRFITGDNTLYRRFQIDILPGLLLREGNAITQKLAEMARVRHAKYGNTIFHLEPNVKECPGGLRDYQLAQWITLLRYLHDQQSWPKEVGPTFQNGSNDSESAFDFLAATRCFLHFRRNRDDNTLDWHAQDEAAALSIGLETRGTADPAYWMRTYYRHARAVFRRATLILESLPPARQSFYRQVRRRRTPIAGTDFFLEQGRIDLDETASVNEADSILRVFALIASHGYSLTQKAEDRVAESLPVLAVHMPEGPFLWNCLREILLGPHAAHALRTMHALGVLELLIPEFHGIDALVIRDSYHRYTVDEHTFLVIENIHQLRQLRQDGEQRFAALLPQIERLDLFLLAILLHDTGKARRNGDHCAASVELAESLLARLDFDPEERETVRSLIRNHLNMSLAMRRDIFDPENIRSFAESVISQANLKMLCLLTYADIKAVHPGALTPWKADALWQLYISTSNLLDRSVDEVRYRGEADSGMLNRILALVPDRKEELRAFLEGLPQRYLQSRLPEQIRNHFKMALDLPNQPVQLAFRTTRQLWELTLVTMDRPLLFADMAGALSAWGMNIIKADAFSNEAGLIVDTFQFTDTFRTLELNQSEIGRFEESITDVISLKTPLETLMRRRSHAFQRKPSKVKIANRLEFDNSSSEHSTLLQLVAQDYPGLLREVARTFAEHRCNIEVALIDTEGEIAIDVFYLTSEGAKLDEPLQKKLSEALSSALNEAAA</sequence>
<dbReference type="InterPro" id="IPR002912">
    <property type="entry name" value="ACT_dom"/>
</dbReference>
<comment type="catalytic activity">
    <reaction evidence="7">
        <text>[protein-PII]-uridylyl-L-tyrosine + H2O = [protein-PII]-L-tyrosine + UMP + H(+)</text>
        <dbReference type="Rhea" id="RHEA:48600"/>
        <dbReference type="Rhea" id="RHEA-COMP:12147"/>
        <dbReference type="Rhea" id="RHEA-COMP:12148"/>
        <dbReference type="ChEBI" id="CHEBI:15377"/>
        <dbReference type="ChEBI" id="CHEBI:15378"/>
        <dbReference type="ChEBI" id="CHEBI:46858"/>
        <dbReference type="ChEBI" id="CHEBI:57865"/>
        <dbReference type="ChEBI" id="CHEBI:90602"/>
    </reaction>
</comment>
<evidence type="ECO:0000256" key="4">
    <source>
        <dbReference type="ARBA" id="ARBA00022801"/>
    </source>
</evidence>
<evidence type="ECO:0000256" key="1">
    <source>
        <dbReference type="ARBA" id="ARBA00022679"/>
    </source>
</evidence>
<accession>A0A2Z5FT60</accession>
<comment type="similarity">
    <text evidence="7">Belongs to the GlnD family.</text>
</comment>
<dbReference type="EMBL" id="CP030840">
    <property type="protein sequence ID" value="AXC09615.1"/>
    <property type="molecule type" value="Genomic_DNA"/>
</dbReference>